<dbReference type="InterPro" id="IPR001303">
    <property type="entry name" value="Aldolase_II/adducin_N"/>
</dbReference>
<dbReference type="SUPFAM" id="SSF53639">
    <property type="entry name" value="AraD/HMP-PK domain-like"/>
    <property type="match status" value="1"/>
</dbReference>
<sequence>MDEGVIKYHCHWLKDEPISCDVIQDLMQWRDDLYALGLIGVYDNGIGFGNISIRLKDSREFIVSGTQTGHLPKLQPEHYTRVCAFNLTENSLTCQGPIKASSESLTHAAIYSFNSKINAIIHVHHPEFWRTLLFQVPTTRPEVPYGTPQMAEEMFRLFQQQDLTHQKILVMAGHEDGVLTFGESLAEAAEVLFQYWKR</sequence>
<dbReference type="RefSeq" id="WP_046278344.1">
    <property type="nucleotide sequence ID" value="NZ_LATL02000006.1"/>
</dbReference>
<evidence type="ECO:0000256" key="1">
    <source>
        <dbReference type="ARBA" id="ARBA00022723"/>
    </source>
</evidence>
<dbReference type="GO" id="GO:0019323">
    <property type="term" value="P:pentose catabolic process"/>
    <property type="evidence" value="ECO:0007669"/>
    <property type="project" value="TreeGrafter"/>
</dbReference>
<dbReference type="Gene3D" id="3.40.225.10">
    <property type="entry name" value="Class II aldolase/adducin N-terminal domain"/>
    <property type="match status" value="1"/>
</dbReference>
<keyword evidence="4" id="KW-0489">Methyltransferase</keyword>
<evidence type="ECO:0000313" key="6">
    <source>
        <dbReference type="Proteomes" id="UP000033607"/>
    </source>
</evidence>
<keyword evidence="1" id="KW-0479">Metal-binding</keyword>
<dbReference type="OrthoDB" id="422493at2"/>
<organism evidence="4 6">
    <name type="scientific">Limnoraphis robusta CS-951</name>
    <dbReference type="NCBI Taxonomy" id="1637645"/>
    <lineage>
        <taxon>Bacteria</taxon>
        <taxon>Bacillati</taxon>
        <taxon>Cyanobacteriota</taxon>
        <taxon>Cyanophyceae</taxon>
        <taxon>Oscillatoriophycideae</taxon>
        <taxon>Oscillatoriales</taxon>
        <taxon>Sirenicapillariaceae</taxon>
        <taxon>Limnoraphis</taxon>
    </lineage>
</organism>
<dbReference type="AlphaFoldDB" id="A0A0F5YJB5"/>
<comment type="caution">
    <text evidence="4">The sequence shown here is derived from an EMBL/GenBank/DDBJ whole genome shotgun (WGS) entry which is preliminary data.</text>
</comment>
<dbReference type="PATRIC" id="fig|1637645.4.peg.833"/>
<dbReference type="EMBL" id="LATL02000006">
    <property type="protein sequence ID" value="KMW70961.1"/>
    <property type="molecule type" value="Genomic_DNA"/>
</dbReference>
<dbReference type="PANTHER" id="PTHR22789:SF0">
    <property type="entry name" value="3-OXO-TETRONATE 4-PHOSPHATE DECARBOXYLASE-RELATED"/>
    <property type="match status" value="1"/>
</dbReference>
<reference evidence="4 6" key="1">
    <citation type="submission" date="2015-06" db="EMBL/GenBank/DDBJ databases">
        <title>Draft genome assembly of filamentous brackish cyanobacterium Limnoraphis robusta strain CS-951.</title>
        <authorList>
            <person name="Willis A."/>
            <person name="Parks M."/>
            <person name="Burford M.A."/>
        </authorList>
    </citation>
    <scope>NUCLEOTIDE SEQUENCE [LARGE SCALE GENOMIC DNA]</scope>
    <source>
        <strain evidence="4 6">CS-951</strain>
    </source>
</reference>
<gene>
    <name evidence="4" type="ORF">WN50_09750</name>
    <name evidence="5" type="ORF">WN50_31270</name>
</gene>
<name>A0A0F5YJB5_9CYAN</name>
<keyword evidence="4" id="KW-0808">Transferase</keyword>
<evidence type="ECO:0000313" key="4">
    <source>
        <dbReference type="EMBL" id="KKD38270.1"/>
    </source>
</evidence>
<dbReference type="InterPro" id="IPR036409">
    <property type="entry name" value="Aldolase_II/adducin_N_sf"/>
</dbReference>
<dbReference type="GO" id="GO:0046872">
    <property type="term" value="F:metal ion binding"/>
    <property type="evidence" value="ECO:0007669"/>
    <property type="project" value="UniProtKB-KW"/>
</dbReference>
<dbReference type="Proteomes" id="UP000033607">
    <property type="component" value="Unassembled WGS sequence"/>
</dbReference>
<dbReference type="InterPro" id="IPR050197">
    <property type="entry name" value="Aldolase_class_II_sugar_metab"/>
</dbReference>
<dbReference type="GO" id="GO:0032259">
    <property type="term" value="P:methylation"/>
    <property type="evidence" value="ECO:0007669"/>
    <property type="project" value="UniProtKB-KW"/>
</dbReference>
<evidence type="ECO:0000259" key="3">
    <source>
        <dbReference type="SMART" id="SM01007"/>
    </source>
</evidence>
<dbReference type="Pfam" id="PF00596">
    <property type="entry name" value="Aldolase_II"/>
    <property type="match status" value="1"/>
</dbReference>
<accession>A0A0F5YJB5</accession>
<dbReference type="GO" id="GO:0016832">
    <property type="term" value="F:aldehyde-lyase activity"/>
    <property type="evidence" value="ECO:0007669"/>
    <property type="project" value="TreeGrafter"/>
</dbReference>
<dbReference type="GO" id="GO:0005829">
    <property type="term" value="C:cytosol"/>
    <property type="evidence" value="ECO:0007669"/>
    <property type="project" value="TreeGrafter"/>
</dbReference>
<protein>
    <submittedName>
        <fullName evidence="4">rRNA adenine methyltransferase</fullName>
    </submittedName>
</protein>
<dbReference type="GO" id="GO:0008168">
    <property type="term" value="F:methyltransferase activity"/>
    <property type="evidence" value="ECO:0007669"/>
    <property type="project" value="UniProtKB-KW"/>
</dbReference>
<evidence type="ECO:0000313" key="5">
    <source>
        <dbReference type="EMBL" id="KMW70961.1"/>
    </source>
</evidence>
<dbReference type="SMART" id="SM01007">
    <property type="entry name" value="Aldolase_II"/>
    <property type="match status" value="1"/>
</dbReference>
<keyword evidence="2" id="KW-0456">Lyase</keyword>
<evidence type="ECO:0000256" key="2">
    <source>
        <dbReference type="ARBA" id="ARBA00023239"/>
    </source>
</evidence>
<dbReference type="PANTHER" id="PTHR22789">
    <property type="entry name" value="FUCULOSE PHOSPHATE ALDOLASE"/>
    <property type="match status" value="1"/>
</dbReference>
<proteinExistence type="predicted"/>
<feature type="domain" description="Class II aldolase/adducin N-terminal" evidence="3">
    <location>
        <begin position="31"/>
        <end position="193"/>
    </location>
</feature>
<dbReference type="EMBL" id="LATL02000047">
    <property type="protein sequence ID" value="KKD38270.1"/>
    <property type="molecule type" value="Genomic_DNA"/>
</dbReference>